<reference evidence="4 5" key="1">
    <citation type="journal article" date="2010" name="BMC Genomics">
        <title>Metabolic flexibility revealed in the genome of the cyst-forming alpha-1 proteobacterium Rhodospirillum centenum.</title>
        <authorList>
            <person name="Lu Y.K."/>
            <person name="Marden J."/>
            <person name="Han M."/>
            <person name="Swingley W.D."/>
            <person name="Mastrian S.D."/>
            <person name="Chowdhury S.R."/>
            <person name="Hao J."/>
            <person name="Helmy T."/>
            <person name="Kim S."/>
            <person name="Kurdoglu A.A."/>
            <person name="Matthies H.J."/>
            <person name="Rollo D."/>
            <person name="Stothard P."/>
            <person name="Blankenship R.E."/>
            <person name="Bauer C.E."/>
            <person name="Touchman J.W."/>
        </authorList>
    </citation>
    <scope>NUCLEOTIDE SEQUENCE [LARGE SCALE GENOMIC DNA]</scope>
    <source>
        <strain evidence="5">ATCC 51521 / SW</strain>
    </source>
</reference>
<dbReference type="GO" id="GO:0140098">
    <property type="term" value="F:catalytic activity, acting on RNA"/>
    <property type="evidence" value="ECO:0007669"/>
    <property type="project" value="UniProtKB-ARBA"/>
</dbReference>
<organism evidence="4 5">
    <name type="scientific">Rhodospirillum centenum (strain ATCC 51521 / SW)</name>
    <dbReference type="NCBI Taxonomy" id="414684"/>
    <lineage>
        <taxon>Bacteria</taxon>
        <taxon>Pseudomonadati</taxon>
        <taxon>Pseudomonadota</taxon>
        <taxon>Alphaproteobacteria</taxon>
        <taxon>Rhodospirillales</taxon>
        <taxon>Rhodospirillaceae</taxon>
        <taxon>Rhodospirillum</taxon>
    </lineage>
</organism>
<dbReference type="RefSeq" id="WP_012565691.1">
    <property type="nucleotide sequence ID" value="NC_011420.2"/>
</dbReference>
<dbReference type="GO" id="GO:0009982">
    <property type="term" value="F:pseudouridine synthase activity"/>
    <property type="evidence" value="ECO:0007669"/>
    <property type="project" value="InterPro"/>
</dbReference>
<feature type="domain" description="Pseudouridine synthase RsuA/RluA-like" evidence="3">
    <location>
        <begin position="18"/>
        <end position="166"/>
    </location>
</feature>
<dbReference type="GO" id="GO:0000455">
    <property type="term" value="P:enzyme-directed rRNA pseudouridine synthesis"/>
    <property type="evidence" value="ECO:0007669"/>
    <property type="project" value="TreeGrafter"/>
</dbReference>
<dbReference type="InterPro" id="IPR006224">
    <property type="entry name" value="PsdUridine_synth_RluA-like_CS"/>
</dbReference>
<dbReference type="Proteomes" id="UP000001591">
    <property type="component" value="Chromosome"/>
</dbReference>
<protein>
    <submittedName>
        <fullName evidence="4">RNA pseudouridine synthase, putative</fullName>
    </submittedName>
</protein>
<dbReference type="InterPro" id="IPR050188">
    <property type="entry name" value="RluA_PseudoU_synthase"/>
</dbReference>
<dbReference type="OrthoDB" id="9807829at2"/>
<dbReference type="InterPro" id="IPR020103">
    <property type="entry name" value="PsdUridine_synth_cat_dom_sf"/>
</dbReference>
<keyword evidence="5" id="KW-1185">Reference proteome</keyword>
<dbReference type="SUPFAM" id="SSF55120">
    <property type="entry name" value="Pseudouridine synthase"/>
    <property type="match status" value="1"/>
</dbReference>
<dbReference type="KEGG" id="rce:RC1_0460"/>
<dbReference type="InterPro" id="IPR006145">
    <property type="entry name" value="PsdUridine_synth_RsuA/RluA"/>
</dbReference>
<dbReference type="Gene3D" id="3.30.2350.10">
    <property type="entry name" value="Pseudouridine synthase"/>
    <property type="match status" value="1"/>
</dbReference>
<dbReference type="HOGENOM" id="CLU_016902_11_1_5"/>
<dbReference type="PANTHER" id="PTHR21600:SF44">
    <property type="entry name" value="RIBOSOMAL LARGE SUBUNIT PSEUDOURIDINE SYNTHASE D"/>
    <property type="match status" value="1"/>
</dbReference>
<name>B6IR13_RHOCS</name>
<evidence type="ECO:0000313" key="5">
    <source>
        <dbReference type="Proteomes" id="UP000001591"/>
    </source>
</evidence>
<gene>
    <name evidence="4" type="ordered locus">RC1_0460</name>
</gene>
<dbReference type="GO" id="GO:0003723">
    <property type="term" value="F:RNA binding"/>
    <property type="evidence" value="ECO:0007669"/>
    <property type="project" value="InterPro"/>
</dbReference>
<proteinExistence type="inferred from homology"/>
<dbReference type="PANTHER" id="PTHR21600">
    <property type="entry name" value="MITOCHONDRIAL RNA PSEUDOURIDINE SYNTHASE"/>
    <property type="match status" value="1"/>
</dbReference>
<sequence>MPYTAGEIRARVLHRDADVLILDKPHGLPVHYGTKTVEHLEQYLPWIAFEREEPPRLAHRLDKDTSGCLVLARDAEVAARLGRLFLHGHVGKTYWAVVLGRPRGDAGRIDLPLLKVHIPGCSKVVVDPDGKPALTDWRLLATDGRLSWLELTPRTGRMHQLRAHCACSGFPILGDPIYGAEQPPPVPLHLHARTVSFHLGPADGPPVAATAPPPRHMAATLARIAGEAAPLAGCYEGERAFS</sequence>
<evidence type="ECO:0000256" key="2">
    <source>
        <dbReference type="ARBA" id="ARBA00023235"/>
    </source>
</evidence>
<evidence type="ECO:0000259" key="3">
    <source>
        <dbReference type="Pfam" id="PF00849"/>
    </source>
</evidence>
<accession>B6IR13</accession>
<dbReference type="CDD" id="cd02869">
    <property type="entry name" value="PseudoU_synth_RluA_like"/>
    <property type="match status" value="1"/>
</dbReference>
<dbReference type="PROSITE" id="PS01129">
    <property type="entry name" value="PSI_RLU"/>
    <property type="match status" value="1"/>
</dbReference>
<evidence type="ECO:0000313" key="4">
    <source>
        <dbReference type="EMBL" id="ACI97899.1"/>
    </source>
</evidence>
<dbReference type="STRING" id="414684.RC1_0460"/>
<comment type="similarity">
    <text evidence="1">Belongs to the pseudouridine synthase RluA family.</text>
</comment>
<dbReference type="eggNOG" id="COG0564">
    <property type="taxonomic scope" value="Bacteria"/>
</dbReference>
<keyword evidence="2" id="KW-0413">Isomerase</keyword>
<dbReference type="AlphaFoldDB" id="B6IR13"/>
<evidence type="ECO:0000256" key="1">
    <source>
        <dbReference type="ARBA" id="ARBA00010876"/>
    </source>
</evidence>
<dbReference type="Pfam" id="PF00849">
    <property type="entry name" value="PseudoU_synth_2"/>
    <property type="match status" value="1"/>
</dbReference>
<dbReference type="EMBL" id="CP000613">
    <property type="protein sequence ID" value="ACI97899.1"/>
    <property type="molecule type" value="Genomic_DNA"/>
</dbReference>